<dbReference type="Gene3D" id="1.20.5.190">
    <property type="match status" value="2"/>
</dbReference>
<dbReference type="GO" id="GO:0005929">
    <property type="term" value="C:cilium"/>
    <property type="evidence" value="ECO:0007669"/>
    <property type="project" value="TreeGrafter"/>
</dbReference>
<dbReference type="CDD" id="cd23767">
    <property type="entry name" value="IQCD"/>
    <property type="match status" value="2"/>
</dbReference>
<proteinExistence type="predicted"/>
<sequence>MGSSGEEEEDIISVLKTLSAGKSEHSFKHVLSKTKELLSRKSVGDLRDLERCKQDLYQHGVLAYCSAALRFNPVKTEGSYASITQMVDVISTCCVGIGSVRNREVFLHQFLPSVTENLLFFAHRLMNRVEKGQTEMFRLFRKVFDSLSWILRAYTHLISCVLKSKHYESVQMSEDDEVSAVVLMMWYNLFRVNSEIISEMGRKALGSVVDDVVYKSSNSTNPVIGSSATKILLLIIDQHSQSLQILHKHYKGLDDLLRKDWQGKGFDAVLEQLINHLQSEVPERSIKVQRSSEEKIRAACVIQAAWRAHQTRNRMRKLPKAVSALQRSFRERRRRQQEETDKRRAEEELRHQVLLRRQRATRQFRQRQLHLMEILPADQVARYLGELENRAALLIQRVWRGHRERQCFQKTKYQLRQHKAAVTLQRAILRFLKRRRSQRMILSPWKGPKGLTDNRRAELRRQIEEHISLHSSSVVSVEGTQELHEKAQSMLQQHLMTRAHDRAQEQHRQALLAQINTDIELLLNAPSLIDAVEDKSSPFLSRSAAVAMRARQSHNVMLQSMRLPWWRKLGDEFSDPETLPREDLDTEFDSLYLGGNL</sequence>
<dbReference type="SMART" id="SM00015">
    <property type="entry name" value="IQ"/>
    <property type="match status" value="3"/>
</dbReference>
<comment type="caution">
    <text evidence="2">The sequence shown here is derived from an EMBL/GenBank/DDBJ whole genome shotgun (WGS) entry which is preliminary data.</text>
</comment>
<dbReference type="OrthoDB" id="8178106at2759"/>
<organism evidence="2 3">
    <name type="scientific">Astyanax mexicanus</name>
    <name type="common">Blind cave fish</name>
    <name type="synonym">Astyanax fasciatus mexicanus</name>
    <dbReference type="NCBI Taxonomy" id="7994"/>
    <lineage>
        <taxon>Eukaryota</taxon>
        <taxon>Metazoa</taxon>
        <taxon>Chordata</taxon>
        <taxon>Craniata</taxon>
        <taxon>Vertebrata</taxon>
        <taxon>Euteleostomi</taxon>
        <taxon>Actinopterygii</taxon>
        <taxon>Neopterygii</taxon>
        <taxon>Teleostei</taxon>
        <taxon>Ostariophysi</taxon>
        <taxon>Characiformes</taxon>
        <taxon>Characoidei</taxon>
        <taxon>Acestrorhamphidae</taxon>
        <taxon>Acestrorhamphinae</taxon>
        <taxon>Astyanax</taxon>
    </lineage>
</organism>
<dbReference type="PANTHER" id="PTHR15673:SF2">
    <property type="entry name" value="IQ CALMODULIN-BINDING MOTIF-CONTAINING PROTEIN 1"/>
    <property type="match status" value="1"/>
</dbReference>
<dbReference type="InterPro" id="IPR028765">
    <property type="entry name" value="IQCB1"/>
</dbReference>
<evidence type="ECO:0000256" key="1">
    <source>
        <dbReference type="SAM" id="MobiDB-lite"/>
    </source>
</evidence>
<dbReference type="GO" id="GO:0005516">
    <property type="term" value="F:calmodulin binding"/>
    <property type="evidence" value="ECO:0007669"/>
    <property type="project" value="InterPro"/>
</dbReference>
<accession>A0A8T2M747</accession>
<feature type="region of interest" description="Disordered" evidence="1">
    <location>
        <begin position="325"/>
        <end position="344"/>
    </location>
</feature>
<dbReference type="GO" id="GO:0060271">
    <property type="term" value="P:cilium assembly"/>
    <property type="evidence" value="ECO:0007669"/>
    <property type="project" value="InterPro"/>
</dbReference>
<dbReference type="EMBL" id="JAICCE010000005">
    <property type="protein sequence ID" value="KAG9277555.1"/>
    <property type="molecule type" value="Genomic_DNA"/>
</dbReference>
<name>A0A8T2M747_ASTMX</name>
<dbReference type="Proteomes" id="UP000752171">
    <property type="component" value="Unassembled WGS sequence"/>
</dbReference>
<evidence type="ECO:0000313" key="2">
    <source>
        <dbReference type="EMBL" id="KAG9277555.1"/>
    </source>
</evidence>
<dbReference type="Pfam" id="PF00612">
    <property type="entry name" value="IQ"/>
    <property type="match status" value="2"/>
</dbReference>
<dbReference type="AlphaFoldDB" id="A0A8T2M747"/>
<evidence type="ECO:0000313" key="3">
    <source>
        <dbReference type="Proteomes" id="UP000752171"/>
    </source>
</evidence>
<dbReference type="PANTHER" id="PTHR15673">
    <property type="entry name" value="IQ CALMODULIN-BINDING MOTIF CONTAINING PROTEIN 1"/>
    <property type="match status" value="1"/>
</dbReference>
<gene>
    <name evidence="2" type="primary">IQCB1</name>
    <name evidence="2" type="ORF">AMEX_G7567</name>
</gene>
<dbReference type="PROSITE" id="PS50096">
    <property type="entry name" value="IQ"/>
    <property type="match status" value="2"/>
</dbReference>
<dbReference type="InterPro" id="IPR000048">
    <property type="entry name" value="IQ_motif_EF-hand-BS"/>
</dbReference>
<reference evidence="2 3" key="1">
    <citation type="submission" date="2021-07" db="EMBL/GenBank/DDBJ databases">
        <authorList>
            <person name="Imarazene B."/>
            <person name="Zahm M."/>
            <person name="Klopp C."/>
            <person name="Cabau C."/>
            <person name="Beille S."/>
            <person name="Jouanno E."/>
            <person name="Castinel A."/>
            <person name="Lluch J."/>
            <person name="Gil L."/>
            <person name="Kuchtly C."/>
            <person name="Lopez Roques C."/>
            <person name="Donnadieu C."/>
            <person name="Parrinello H."/>
            <person name="Journot L."/>
            <person name="Du K."/>
            <person name="Schartl M."/>
            <person name="Retaux S."/>
            <person name="Guiguen Y."/>
        </authorList>
    </citation>
    <scope>NUCLEOTIDE SEQUENCE [LARGE SCALE GENOMIC DNA]</scope>
    <source>
        <strain evidence="2">Pach_M1</strain>
        <tissue evidence="2">Testis</tissue>
    </source>
</reference>
<protein>
    <submittedName>
        <fullName evidence="2">IQ calmodulin-binding motif-containing protein 1</fullName>
    </submittedName>
</protein>